<dbReference type="NCBIfam" id="NF001126">
    <property type="entry name" value="PRK00139.1-4"/>
    <property type="match status" value="1"/>
</dbReference>
<feature type="domain" description="Mur ligase C-terminal" evidence="14">
    <location>
        <begin position="358"/>
        <end position="479"/>
    </location>
</feature>
<dbReference type="GO" id="GO:0009252">
    <property type="term" value="P:peptidoglycan biosynthetic process"/>
    <property type="evidence" value="ECO:0007669"/>
    <property type="project" value="UniProtKB-UniRule"/>
</dbReference>
<feature type="short sequence motif" description="Meso-diaminopimelate recognition motif" evidence="11">
    <location>
        <begin position="427"/>
        <end position="430"/>
    </location>
</feature>
<dbReference type="GO" id="GO:0071555">
    <property type="term" value="P:cell wall organization"/>
    <property type="evidence" value="ECO:0007669"/>
    <property type="project" value="UniProtKB-KW"/>
</dbReference>
<keyword evidence="7 11" id="KW-0133">Cell shape</keyword>
<feature type="binding site" evidence="11">
    <location>
        <position position="207"/>
    </location>
    <ligand>
        <name>UDP-N-acetyl-alpha-D-muramoyl-L-alanyl-D-glutamate</name>
        <dbReference type="ChEBI" id="CHEBI:83900"/>
    </ligand>
</feature>
<dbReference type="EC" id="6.3.2.13" evidence="11"/>
<dbReference type="Pfam" id="PF08245">
    <property type="entry name" value="Mur_ligase_M"/>
    <property type="match status" value="1"/>
</dbReference>
<gene>
    <name evidence="11" type="primary">murE</name>
    <name evidence="16" type="ORF">ENV60_07840</name>
</gene>
<feature type="binding site" evidence="11">
    <location>
        <position position="477"/>
    </location>
    <ligand>
        <name>meso-2,6-diaminopimelate</name>
        <dbReference type="ChEBI" id="CHEBI:57791"/>
    </ligand>
</feature>
<evidence type="ECO:0000256" key="9">
    <source>
        <dbReference type="ARBA" id="ARBA00023306"/>
    </source>
</evidence>
<reference evidence="16" key="1">
    <citation type="journal article" date="2020" name="mSystems">
        <title>Genome- and Community-Level Interaction Insights into Carbon Utilization and Element Cycling Functions of Hydrothermarchaeota in Hydrothermal Sediment.</title>
        <authorList>
            <person name="Zhou Z."/>
            <person name="Liu Y."/>
            <person name="Xu W."/>
            <person name="Pan J."/>
            <person name="Luo Z.H."/>
            <person name="Li M."/>
        </authorList>
    </citation>
    <scope>NUCLEOTIDE SEQUENCE [LARGE SCALE GENOMIC DNA]</scope>
    <source>
        <strain evidence="16">SpSt-774</strain>
    </source>
</reference>
<comment type="function">
    <text evidence="11">Catalyzes the addition of meso-diaminopimelic acid to the nucleotide precursor UDP-N-acetylmuramoyl-L-alanyl-D-glutamate (UMAG) in the biosynthesis of bacterial cell-wall peptidoglycan.</text>
</comment>
<dbReference type="InterPro" id="IPR036615">
    <property type="entry name" value="Mur_ligase_C_dom_sf"/>
</dbReference>
<comment type="pathway">
    <text evidence="11 12">Cell wall biogenesis; peptidoglycan biosynthesis.</text>
</comment>
<evidence type="ECO:0000256" key="3">
    <source>
        <dbReference type="ARBA" id="ARBA00022598"/>
    </source>
</evidence>
<keyword evidence="5 11" id="KW-0547">Nucleotide-binding</keyword>
<keyword evidence="8 11" id="KW-0573">Peptidoglycan synthesis</keyword>
<comment type="PTM">
    <text evidence="11">Carboxylation is probably crucial for Mg(2+) binding and, consequently, for the gamma-phosphate positioning of ATP.</text>
</comment>
<keyword evidence="3 11" id="KW-0436">Ligase</keyword>
<keyword evidence="10 11" id="KW-0961">Cell wall biogenesis/degradation</keyword>
<accession>A0A7C4XG05</accession>
<feature type="modified residue" description="N6-carboxylysine" evidence="11">
    <location>
        <position position="247"/>
    </location>
</feature>
<proteinExistence type="inferred from homology"/>
<protein>
    <recommendedName>
        <fullName evidence="11">UDP-N-acetylmuramoyl-L-alanyl-D-glutamate--2,6-diaminopimelate ligase</fullName>
        <ecNumber evidence="11">6.3.2.13</ecNumber>
    </recommendedName>
    <alternativeName>
        <fullName evidence="11">Meso-A2pm-adding enzyme</fullName>
    </alternativeName>
    <alternativeName>
        <fullName evidence="11">Meso-diaminopimelate-adding enzyme</fullName>
    </alternativeName>
    <alternativeName>
        <fullName evidence="11">UDP-MurNAc-L-Ala-D-Glu:meso-diaminopimelate ligase</fullName>
    </alternativeName>
    <alternativeName>
        <fullName evidence="11">UDP-MurNAc-tripeptide synthetase</fullName>
    </alternativeName>
    <alternativeName>
        <fullName evidence="11">UDP-N-acetylmuramyl-tripeptide synthetase</fullName>
    </alternativeName>
</protein>
<dbReference type="SUPFAM" id="SSF53623">
    <property type="entry name" value="MurD-like peptide ligases, catalytic domain"/>
    <property type="match status" value="1"/>
</dbReference>
<evidence type="ECO:0000259" key="14">
    <source>
        <dbReference type="Pfam" id="PF02875"/>
    </source>
</evidence>
<evidence type="ECO:0000259" key="13">
    <source>
        <dbReference type="Pfam" id="PF01225"/>
    </source>
</evidence>
<evidence type="ECO:0000256" key="10">
    <source>
        <dbReference type="ARBA" id="ARBA00023316"/>
    </source>
</evidence>
<dbReference type="GO" id="GO:0005524">
    <property type="term" value="F:ATP binding"/>
    <property type="evidence" value="ECO:0007669"/>
    <property type="project" value="UniProtKB-UniRule"/>
</dbReference>
<keyword evidence="9 11" id="KW-0131">Cell cycle</keyword>
<dbReference type="InterPro" id="IPR000713">
    <property type="entry name" value="Mur_ligase_N"/>
</dbReference>
<name>A0A7C4XG05_UNCW3</name>
<evidence type="ECO:0000256" key="12">
    <source>
        <dbReference type="RuleBase" id="RU004135"/>
    </source>
</evidence>
<dbReference type="InterPro" id="IPR005761">
    <property type="entry name" value="UDP-N-AcMur-Glu-dNH2Pim_ligase"/>
</dbReference>
<dbReference type="SUPFAM" id="SSF63418">
    <property type="entry name" value="MurE/MurF N-terminal domain"/>
    <property type="match status" value="1"/>
</dbReference>
<evidence type="ECO:0000256" key="2">
    <source>
        <dbReference type="ARBA" id="ARBA00022490"/>
    </source>
</evidence>
<sequence>MNLRMSAGQAQLLPRFLNRLPKESARSGTLNMLLSELIKGLKYRKMINFNDTEIKSIEYDSRKIKPGSVFVAISGENYDGHNFVPDAHKKGAVMFVTQKIVDLKLPQIIVKDTRIALTQLAQRFYKDTEEINKIGITGTNGKTTSAFLTHSILLAAGRNPGLIGTIYYLCDNERIKAERTTPESLDLFRLIDKFKKMGARDVVMEVSSHALVLQRVAGFEFQVAVFTNLSQDHLDFHRTIEDYKRAKLRIFSLLKKDGFAVVNMDDRVYPEIEAMKLKNLLKFGTKEGADVTGKIINTSLNGLKVSINYNGENYIINSNLVGDFQIYNILSSFAIGVALEIPISIIVKGIENLKGVRGRLERIGDGIFIDYAHTPQALENVLLALKRFPHRRLIVIFGCGGDRDKDKRPKMGKIASEIADYVIITTDNPRSEDPERIIRDIEKGITGDNYKIIEDRKEAIEYGVGIREKGDILLIAGKGHEEYQILKDRKIPFDDALIVREFLKENIDV</sequence>
<dbReference type="InterPro" id="IPR035911">
    <property type="entry name" value="MurE/MurF_N"/>
</dbReference>
<feature type="binding site" evidence="11">
    <location>
        <begin position="427"/>
        <end position="430"/>
    </location>
    <ligand>
        <name>meso-2,6-diaminopimelate</name>
        <dbReference type="ChEBI" id="CHEBI:57791"/>
    </ligand>
</feature>
<dbReference type="HAMAP" id="MF_00208">
    <property type="entry name" value="MurE"/>
    <property type="match status" value="1"/>
</dbReference>
<comment type="caution">
    <text evidence="11">Lacks conserved residue(s) required for the propagation of feature annotation.</text>
</comment>
<organism evidence="16">
    <name type="scientific">candidate division WOR-3 bacterium</name>
    <dbReference type="NCBI Taxonomy" id="2052148"/>
    <lineage>
        <taxon>Bacteria</taxon>
        <taxon>Bacteria division WOR-3</taxon>
    </lineage>
</organism>
<dbReference type="GO" id="GO:0008765">
    <property type="term" value="F:UDP-N-acetylmuramoylalanyl-D-glutamate-2,6-diaminopimelate ligase activity"/>
    <property type="evidence" value="ECO:0007669"/>
    <property type="project" value="UniProtKB-UniRule"/>
</dbReference>
<dbReference type="PROSITE" id="PS01011">
    <property type="entry name" value="FOLYLPOLYGLU_SYNT_1"/>
    <property type="match status" value="1"/>
</dbReference>
<dbReference type="NCBIfam" id="NF001124">
    <property type="entry name" value="PRK00139.1-2"/>
    <property type="match status" value="1"/>
</dbReference>
<feature type="binding site" evidence="11">
    <location>
        <position position="215"/>
    </location>
    <ligand>
        <name>UDP-N-acetyl-alpha-D-muramoyl-L-alanyl-D-glutamate</name>
        <dbReference type="ChEBI" id="CHEBI:83900"/>
    </ligand>
</feature>
<dbReference type="InterPro" id="IPR018109">
    <property type="entry name" value="Folylpolyglutamate_synth_CS"/>
</dbReference>
<dbReference type="GO" id="GO:0005737">
    <property type="term" value="C:cytoplasm"/>
    <property type="evidence" value="ECO:0007669"/>
    <property type="project" value="UniProtKB-SubCell"/>
</dbReference>
<dbReference type="InterPro" id="IPR004101">
    <property type="entry name" value="Mur_ligase_C"/>
</dbReference>
<dbReference type="GO" id="GO:0000287">
    <property type="term" value="F:magnesium ion binding"/>
    <property type="evidence" value="ECO:0007669"/>
    <property type="project" value="UniProtKB-UniRule"/>
</dbReference>
<dbReference type="NCBIfam" id="TIGR01085">
    <property type="entry name" value="murE"/>
    <property type="match status" value="1"/>
</dbReference>
<evidence type="ECO:0000256" key="11">
    <source>
        <dbReference type="HAMAP-Rule" id="MF_00208"/>
    </source>
</evidence>
<comment type="similarity">
    <text evidence="1 11">Belongs to the MurCDEF family. MurE subfamily.</text>
</comment>
<dbReference type="Pfam" id="PF01225">
    <property type="entry name" value="Mur_ligase"/>
    <property type="match status" value="1"/>
</dbReference>
<dbReference type="InterPro" id="IPR036565">
    <property type="entry name" value="Mur-like_cat_sf"/>
</dbReference>
<feature type="domain" description="Mur ligase central" evidence="15">
    <location>
        <begin position="136"/>
        <end position="335"/>
    </location>
</feature>
<feature type="binding site" evidence="11">
    <location>
        <position position="403"/>
    </location>
    <ligand>
        <name>meso-2,6-diaminopimelate</name>
        <dbReference type="ChEBI" id="CHEBI:57791"/>
    </ligand>
</feature>
<dbReference type="Gene3D" id="3.90.190.20">
    <property type="entry name" value="Mur ligase, C-terminal domain"/>
    <property type="match status" value="1"/>
</dbReference>
<dbReference type="PANTHER" id="PTHR23135">
    <property type="entry name" value="MUR LIGASE FAMILY MEMBER"/>
    <property type="match status" value="1"/>
</dbReference>
<feature type="domain" description="Mur ligase N-terminal catalytic" evidence="13">
    <location>
        <begin position="53"/>
        <end position="125"/>
    </location>
</feature>
<dbReference type="SUPFAM" id="SSF53244">
    <property type="entry name" value="MurD-like peptide ligases, peptide-binding domain"/>
    <property type="match status" value="1"/>
</dbReference>
<dbReference type="GO" id="GO:0051301">
    <property type="term" value="P:cell division"/>
    <property type="evidence" value="ECO:0007669"/>
    <property type="project" value="UniProtKB-KW"/>
</dbReference>
<evidence type="ECO:0000256" key="7">
    <source>
        <dbReference type="ARBA" id="ARBA00022960"/>
    </source>
</evidence>
<evidence type="ECO:0000256" key="6">
    <source>
        <dbReference type="ARBA" id="ARBA00022840"/>
    </source>
</evidence>
<comment type="cofactor">
    <cofactor evidence="11">
        <name>Mg(2+)</name>
        <dbReference type="ChEBI" id="CHEBI:18420"/>
    </cofactor>
</comment>
<keyword evidence="2 11" id="KW-0963">Cytoplasm</keyword>
<evidence type="ECO:0000256" key="5">
    <source>
        <dbReference type="ARBA" id="ARBA00022741"/>
    </source>
</evidence>
<evidence type="ECO:0000256" key="8">
    <source>
        <dbReference type="ARBA" id="ARBA00022984"/>
    </source>
</evidence>
<keyword evidence="6 11" id="KW-0067">ATP-binding</keyword>
<dbReference type="Gene3D" id="3.40.1190.10">
    <property type="entry name" value="Mur-like, catalytic domain"/>
    <property type="match status" value="1"/>
</dbReference>
<dbReference type="GO" id="GO:0008360">
    <property type="term" value="P:regulation of cell shape"/>
    <property type="evidence" value="ECO:0007669"/>
    <property type="project" value="UniProtKB-KW"/>
</dbReference>
<feature type="binding site" evidence="11">
    <location>
        <begin position="138"/>
        <end position="144"/>
    </location>
    <ligand>
        <name>ATP</name>
        <dbReference type="ChEBI" id="CHEBI:30616"/>
    </ligand>
</feature>
<feature type="binding site" evidence="11">
    <location>
        <position position="61"/>
    </location>
    <ligand>
        <name>UDP-N-acetyl-alpha-D-muramoyl-L-alanyl-D-glutamate</name>
        <dbReference type="ChEBI" id="CHEBI:83900"/>
    </ligand>
</feature>
<evidence type="ECO:0000313" key="16">
    <source>
        <dbReference type="EMBL" id="HGV98191.1"/>
    </source>
</evidence>
<dbReference type="GO" id="GO:0004326">
    <property type="term" value="F:tetrahydrofolylpolyglutamate synthase activity"/>
    <property type="evidence" value="ECO:0007669"/>
    <property type="project" value="InterPro"/>
</dbReference>
<keyword evidence="4 11" id="KW-0132">Cell division</keyword>
<dbReference type="InterPro" id="IPR013221">
    <property type="entry name" value="Mur_ligase_cen"/>
</dbReference>
<comment type="catalytic activity">
    <reaction evidence="11">
        <text>UDP-N-acetyl-alpha-D-muramoyl-L-alanyl-D-glutamate + meso-2,6-diaminopimelate + ATP = UDP-N-acetyl-alpha-D-muramoyl-L-alanyl-gamma-D-glutamyl-meso-2,6-diaminopimelate + ADP + phosphate + H(+)</text>
        <dbReference type="Rhea" id="RHEA:23676"/>
        <dbReference type="ChEBI" id="CHEBI:15378"/>
        <dbReference type="ChEBI" id="CHEBI:30616"/>
        <dbReference type="ChEBI" id="CHEBI:43474"/>
        <dbReference type="ChEBI" id="CHEBI:57791"/>
        <dbReference type="ChEBI" id="CHEBI:83900"/>
        <dbReference type="ChEBI" id="CHEBI:83905"/>
        <dbReference type="ChEBI" id="CHEBI:456216"/>
        <dbReference type="EC" id="6.3.2.13"/>
    </reaction>
</comment>
<evidence type="ECO:0000256" key="4">
    <source>
        <dbReference type="ARBA" id="ARBA00022618"/>
    </source>
</evidence>
<feature type="binding site" evidence="11">
    <location>
        <position position="481"/>
    </location>
    <ligand>
        <name>meso-2,6-diaminopimelate</name>
        <dbReference type="ChEBI" id="CHEBI:57791"/>
    </ligand>
</feature>
<dbReference type="UniPathway" id="UPA00219"/>
<dbReference type="Pfam" id="PF02875">
    <property type="entry name" value="Mur_ligase_C"/>
    <property type="match status" value="1"/>
</dbReference>
<dbReference type="AlphaFoldDB" id="A0A7C4XG05"/>
<evidence type="ECO:0000259" key="15">
    <source>
        <dbReference type="Pfam" id="PF08245"/>
    </source>
</evidence>
<dbReference type="EMBL" id="DTGZ01000146">
    <property type="protein sequence ID" value="HGV98191.1"/>
    <property type="molecule type" value="Genomic_DNA"/>
</dbReference>
<comment type="subcellular location">
    <subcellularLocation>
        <location evidence="11 12">Cytoplasm</location>
    </subcellularLocation>
</comment>
<feature type="binding site" evidence="11">
    <location>
        <begin position="180"/>
        <end position="181"/>
    </location>
    <ligand>
        <name>UDP-N-acetyl-alpha-D-muramoyl-L-alanyl-D-glutamate</name>
        <dbReference type="ChEBI" id="CHEBI:83900"/>
    </ligand>
</feature>
<evidence type="ECO:0000256" key="1">
    <source>
        <dbReference type="ARBA" id="ARBA00005898"/>
    </source>
</evidence>
<dbReference type="Gene3D" id="3.40.1390.10">
    <property type="entry name" value="MurE/MurF, N-terminal domain"/>
    <property type="match status" value="1"/>
</dbReference>
<comment type="caution">
    <text evidence="16">The sequence shown here is derived from an EMBL/GenBank/DDBJ whole genome shotgun (WGS) entry which is preliminary data.</text>
</comment>
<dbReference type="PANTHER" id="PTHR23135:SF4">
    <property type="entry name" value="UDP-N-ACETYLMURAMOYL-L-ALANYL-D-GLUTAMATE--2,6-DIAMINOPIMELATE LIGASE MURE HOMOLOG, CHLOROPLASTIC"/>
    <property type="match status" value="1"/>
</dbReference>
<keyword evidence="11" id="KW-0460">Magnesium</keyword>